<keyword evidence="5 8" id="KW-1133">Transmembrane helix</keyword>
<comment type="similarity">
    <text evidence="2 7">Belongs to the major facilitator superfamily. Sugar transporter (TC 2.A.1.1) family.</text>
</comment>
<feature type="transmembrane region" description="Helical" evidence="8">
    <location>
        <begin position="427"/>
        <end position="449"/>
    </location>
</feature>
<sequence length="535" mass="59849">MSIESETDEKSRTDVSEQEKQVGILESIREYPKEIFWSCIFSLGLVMAGYDAQIISSFYALSSFNKHYGTPDSSGEYAISAAWQTALSMGTPIGQIIGTLGCAWPMEWYGRKKTYAATVMGCLCLIFMQFFAPNLKVLCAGEILAGILWGACVLIAPTYSSEISHTSIRAVLEATNNLAFVIGQFIANGVSDAMANRTDEYAYKIPFAVQWIWPFIILICIGFAPESPYWLVRHGKMDEAKKSLRKVSRKSEDDESIEKRLFLIKEIDALEQELKQTTSYRDIFIGTNAKRTEICCMVYCIQIFSGIPLCMNYSTFFFEQAGLSDDDSFSLSLGSTAIGFVFTCASWFIMAYVGRRTLYNWGLVATTVILFIISFLDISPVYSTNDGVRWAQASLILVWSAIWQASIGPVLYVLLGEIPSTKLRGKTIAFATAMQSVTALVFTIIMPYMLDTDEGNLRGKAGFIFAGISLVCIAWCFIRLPETKDRTFDEIDIMFHRGVHSRDFSKYVILDEAEDVLSTKDSKHIIGTEIMKTEA</sequence>
<dbReference type="InterPro" id="IPR003663">
    <property type="entry name" value="Sugar/inositol_transpt"/>
</dbReference>
<organism evidence="10 11">
    <name type="scientific">Pachysolen tannophilus NRRL Y-2460</name>
    <dbReference type="NCBI Taxonomy" id="669874"/>
    <lineage>
        <taxon>Eukaryota</taxon>
        <taxon>Fungi</taxon>
        <taxon>Dikarya</taxon>
        <taxon>Ascomycota</taxon>
        <taxon>Saccharomycotina</taxon>
        <taxon>Pichiomycetes</taxon>
        <taxon>Pachysolenaceae</taxon>
        <taxon>Pachysolen</taxon>
    </lineage>
</organism>
<dbReference type="Gene3D" id="1.20.1250.20">
    <property type="entry name" value="MFS general substrate transporter like domains"/>
    <property type="match status" value="1"/>
</dbReference>
<dbReference type="InterPro" id="IPR005829">
    <property type="entry name" value="Sugar_transporter_CS"/>
</dbReference>
<dbReference type="PANTHER" id="PTHR48022:SF83">
    <property type="entry name" value="MAJOR FACILITATOR SUPERFAMILY (MFS) PROFILE DOMAIN-CONTAINING PROTEIN"/>
    <property type="match status" value="1"/>
</dbReference>
<dbReference type="EMBL" id="KV454014">
    <property type="protein sequence ID" value="ODV95718.1"/>
    <property type="molecule type" value="Genomic_DNA"/>
</dbReference>
<comment type="subcellular location">
    <subcellularLocation>
        <location evidence="1">Membrane</location>
        <topology evidence="1">Multi-pass membrane protein</topology>
    </subcellularLocation>
</comment>
<keyword evidence="11" id="KW-1185">Reference proteome</keyword>
<dbReference type="InterPro" id="IPR005828">
    <property type="entry name" value="MFS_sugar_transport-like"/>
</dbReference>
<keyword evidence="4 8" id="KW-0812">Transmembrane</keyword>
<evidence type="ECO:0000256" key="4">
    <source>
        <dbReference type="ARBA" id="ARBA00022692"/>
    </source>
</evidence>
<feature type="transmembrane region" description="Helical" evidence="8">
    <location>
        <begin position="461"/>
        <end position="478"/>
    </location>
</feature>
<dbReference type="Proteomes" id="UP000094236">
    <property type="component" value="Unassembled WGS sequence"/>
</dbReference>
<dbReference type="InterPro" id="IPR036259">
    <property type="entry name" value="MFS_trans_sf"/>
</dbReference>
<proteinExistence type="inferred from homology"/>
<dbReference type="Pfam" id="PF00083">
    <property type="entry name" value="Sugar_tr"/>
    <property type="match status" value="1"/>
</dbReference>
<dbReference type="InterPro" id="IPR020846">
    <property type="entry name" value="MFS_dom"/>
</dbReference>
<feature type="transmembrane region" description="Helical" evidence="8">
    <location>
        <begin position="171"/>
        <end position="191"/>
    </location>
</feature>
<evidence type="ECO:0000259" key="9">
    <source>
        <dbReference type="PROSITE" id="PS50850"/>
    </source>
</evidence>
<dbReference type="OrthoDB" id="6612291at2759"/>
<dbReference type="PROSITE" id="PS00217">
    <property type="entry name" value="SUGAR_TRANSPORT_2"/>
    <property type="match status" value="1"/>
</dbReference>
<protein>
    <recommendedName>
        <fullName evidence="9">Major facilitator superfamily (MFS) profile domain-containing protein</fullName>
    </recommendedName>
</protein>
<evidence type="ECO:0000256" key="8">
    <source>
        <dbReference type="SAM" id="Phobius"/>
    </source>
</evidence>
<dbReference type="FunFam" id="1.20.1250.20:FF:000078">
    <property type="entry name" value="MFS maltose transporter, putative"/>
    <property type="match status" value="1"/>
</dbReference>
<feature type="transmembrane region" description="Helical" evidence="8">
    <location>
        <begin position="81"/>
        <end position="103"/>
    </location>
</feature>
<accession>A0A1E4TVN3</accession>
<keyword evidence="6 8" id="KW-0472">Membrane</keyword>
<feature type="transmembrane region" description="Helical" evidence="8">
    <location>
        <begin position="329"/>
        <end position="351"/>
    </location>
</feature>
<dbReference type="InterPro" id="IPR050360">
    <property type="entry name" value="MFS_Sugar_Transporters"/>
</dbReference>
<evidence type="ECO:0000256" key="2">
    <source>
        <dbReference type="ARBA" id="ARBA00010992"/>
    </source>
</evidence>
<evidence type="ECO:0000313" key="11">
    <source>
        <dbReference type="Proteomes" id="UP000094236"/>
    </source>
</evidence>
<feature type="transmembrane region" description="Helical" evidence="8">
    <location>
        <begin position="35"/>
        <end position="61"/>
    </location>
</feature>
<feature type="domain" description="Major facilitator superfamily (MFS) profile" evidence="9">
    <location>
        <begin position="37"/>
        <end position="484"/>
    </location>
</feature>
<evidence type="ECO:0000256" key="1">
    <source>
        <dbReference type="ARBA" id="ARBA00004141"/>
    </source>
</evidence>
<name>A0A1E4TVN3_PACTA</name>
<feature type="transmembrane region" description="Helical" evidence="8">
    <location>
        <begin position="211"/>
        <end position="232"/>
    </location>
</feature>
<dbReference type="GO" id="GO:0005351">
    <property type="term" value="F:carbohydrate:proton symporter activity"/>
    <property type="evidence" value="ECO:0007669"/>
    <property type="project" value="TreeGrafter"/>
</dbReference>
<evidence type="ECO:0000256" key="3">
    <source>
        <dbReference type="ARBA" id="ARBA00022448"/>
    </source>
</evidence>
<feature type="transmembrane region" description="Helical" evidence="8">
    <location>
        <begin position="115"/>
        <end position="132"/>
    </location>
</feature>
<feature type="transmembrane region" description="Helical" evidence="8">
    <location>
        <begin position="396"/>
        <end position="415"/>
    </location>
</feature>
<feature type="transmembrane region" description="Helical" evidence="8">
    <location>
        <begin position="358"/>
        <end position="376"/>
    </location>
</feature>
<feature type="transmembrane region" description="Helical" evidence="8">
    <location>
        <begin position="294"/>
        <end position="317"/>
    </location>
</feature>
<dbReference type="NCBIfam" id="TIGR00879">
    <property type="entry name" value="SP"/>
    <property type="match status" value="1"/>
</dbReference>
<dbReference type="AlphaFoldDB" id="A0A1E4TVN3"/>
<evidence type="ECO:0000256" key="6">
    <source>
        <dbReference type="ARBA" id="ARBA00023136"/>
    </source>
</evidence>
<evidence type="ECO:0000313" key="10">
    <source>
        <dbReference type="EMBL" id="ODV95718.1"/>
    </source>
</evidence>
<evidence type="ECO:0000256" key="5">
    <source>
        <dbReference type="ARBA" id="ARBA00022989"/>
    </source>
</evidence>
<dbReference type="PANTHER" id="PTHR48022">
    <property type="entry name" value="PLASTIDIC GLUCOSE TRANSPORTER 4"/>
    <property type="match status" value="1"/>
</dbReference>
<feature type="transmembrane region" description="Helical" evidence="8">
    <location>
        <begin position="138"/>
        <end position="159"/>
    </location>
</feature>
<dbReference type="PROSITE" id="PS50850">
    <property type="entry name" value="MFS"/>
    <property type="match status" value="1"/>
</dbReference>
<evidence type="ECO:0000256" key="7">
    <source>
        <dbReference type="RuleBase" id="RU003346"/>
    </source>
</evidence>
<reference evidence="11" key="1">
    <citation type="submission" date="2016-05" db="EMBL/GenBank/DDBJ databases">
        <title>Comparative genomics of biotechnologically important yeasts.</title>
        <authorList>
            <consortium name="DOE Joint Genome Institute"/>
            <person name="Riley R."/>
            <person name="Haridas S."/>
            <person name="Wolfe K.H."/>
            <person name="Lopes M.R."/>
            <person name="Hittinger C.T."/>
            <person name="Goker M."/>
            <person name="Salamov A."/>
            <person name="Wisecaver J."/>
            <person name="Long T.M."/>
            <person name="Aerts A.L."/>
            <person name="Barry K."/>
            <person name="Choi C."/>
            <person name="Clum A."/>
            <person name="Coughlan A.Y."/>
            <person name="Deshpande S."/>
            <person name="Douglass A.P."/>
            <person name="Hanson S.J."/>
            <person name="Klenk H.-P."/>
            <person name="Labutti K."/>
            <person name="Lapidus A."/>
            <person name="Lindquist E."/>
            <person name="Lipzen A."/>
            <person name="Meier-Kolthoff J.P."/>
            <person name="Ohm R.A."/>
            <person name="Otillar R.P."/>
            <person name="Pangilinan J."/>
            <person name="Peng Y."/>
            <person name="Rokas A."/>
            <person name="Rosa C.A."/>
            <person name="Scheuner C."/>
            <person name="Sibirny A.A."/>
            <person name="Slot J.C."/>
            <person name="Stielow J.B."/>
            <person name="Sun H."/>
            <person name="Kurtzman C.P."/>
            <person name="Blackwell M."/>
            <person name="Grigoriev I.V."/>
            <person name="Jeffries T.W."/>
        </authorList>
    </citation>
    <scope>NUCLEOTIDE SEQUENCE [LARGE SCALE GENOMIC DNA]</scope>
    <source>
        <strain evidence="11">NRRL Y-2460</strain>
    </source>
</reference>
<dbReference type="STRING" id="669874.A0A1E4TVN3"/>
<keyword evidence="3 7" id="KW-0813">Transport</keyword>
<dbReference type="GO" id="GO:0016020">
    <property type="term" value="C:membrane"/>
    <property type="evidence" value="ECO:0007669"/>
    <property type="project" value="UniProtKB-SubCell"/>
</dbReference>
<dbReference type="SUPFAM" id="SSF103473">
    <property type="entry name" value="MFS general substrate transporter"/>
    <property type="match status" value="1"/>
</dbReference>
<gene>
    <name evidence="10" type="ORF">PACTADRAFT_76152</name>
</gene>